<protein>
    <recommendedName>
        <fullName evidence="3">Glycosyltransferase</fullName>
    </recommendedName>
</protein>
<dbReference type="InterPro" id="IPR029044">
    <property type="entry name" value="Nucleotide-diphossugar_trans"/>
</dbReference>
<reference evidence="1 2" key="1">
    <citation type="submission" date="2021-03" db="EMBL/GenBank/DDBJ databases">
        <authorList>
            <person name="So Y."/>
        </authorList>
    </citation>
    <scope>NUCLEOTIDE SEQUENCE [LARGE SCALE GENOMIC DNA]</scope>
    <source>
        <strain evidence="1 2">SSH11</strain>
    </source>
</reference>
<comment type="caution">
    <text evidence="1">The sequence shown here is derived from an EMBL/GenBank/DDBJ whole genome shotgun (WGS) entry which is preliminary data.</text>
</comment>
<dbReference type="SUPFAM" id="SSF53448">
    <property type="entry name" value="Nucleotide-diphospho-sugar transferases"/>
    <property type="match status" value="1"/>
</dbReference>
<sequence>MLYRTRRAVAYWRFDRAIEGIYRTPPLEVVDAPWTIVSMVSPRHVPMYLLSIKAFYRRVGRGKVVAIVDRDTPASVLQTLRDHVRGIEFQILEDIDVGPCQRGGTWERILWILDRARHEYVVQLDCDVLAVAPDINEVVNCLENGTAFTMADGHQIVSMAEAAAFAHELEGDYIGEVSERLFGLYPGHEQLRYVRGSSGLAGFAPGGFPREELHRFHVEMEKQVGAARWREWGTEQCASNFAVANTPGAIVLPYPAYASFHPNGPRAETKCFHFIGSYRFDDDFFSKRGREEIEALNAARAPANAA</sequence>
<gene>
    <name evidence="1" type="ORF">J8J14_10205</name>
</gene>
<keyword evidence="2" id="KW-1185">Reference proteome</keyword>
<evidence type="ECO:0000313" key="1">
    <source>
        <dbReference type="EMBL" id="MBP0445152.1"/>
    </source>
</evidence>
<dbReference type="Proteomes" id="UP000681594">
    <property type="component" value="Unassembled WGS sequence"/>
</dbReference>
<name>A0ABS4ADR6_9PROT</name>
<dbReference type="RefSeq" id="WP_209379397.1">
    <property type="nucleotide sequence ID" value="NZ_JAGIZB010000008.1"/>
</dbReference>
<organism evidence="1 2">
    <name type="scientific">Pararoseomonas baculiformis</name>
    <dbReference type="NCBI Taxonomy" id="2820812"/>
    <lineage>
        <taxon>Bacteria</taxon>
        <taxon>Pseudomonadati</taxon>
        <taxon>Pseudomonadota</taxon>
        <taxon>Alphaproteobacteria</taxon>
        <taxon>Acetobacterales</taxon>
        <taxon>Acetobacteraceae</taxon>
        <taxon>Pararoseomonas</taxon>
    </lineage>
</organism>
<evidence type="ECO:0008006" key="3">
    <source>
        <dbReference type="Google" id="ProtNLM"/>
    </source>
</evidence>
<proteinExistence type="predicted"/>
<dbReference type="EMBL" id="JAGIZB010000008">
    <property type="protein sequence ID" value="MBP0445152.1"/>
    <property type="molecule type" value="Genomic_DNA"/>
</dbReference>
<accession>A0ABS4ADR6</accession>
<evidence type="ECO:0000313" key="2">
    <source>
        <dbReference type="Proteomes" id="UP000681594"/>
    </source>
</evidence>